<dbReference type="Proteomes" id="UP000887013">
    <property type="component" value="Unassembled WGS sequence"/>
</dbReference>
<proteinExistence type="predicted"/>
<dbReference type="EMBL" id="BMAW01000852">
    <property type="protein sequence ID" value="GFS70998.1"/>
    <property type="molecule type" value="Genomic_DNA"/>
</dbReference>
<evidence type="ECO:0000313" key="1">
    <source>
        <dbReference type="EMBL" id="GFS70998.1"/>
    </source>
</evidence>
<name>A0A8X6MPE7_NEPPI</name>
<sequence>MDRLSKLVEKRGYVRSAVTKLVKRVQNMEEATENLNSLSELLELLDTKEYILKNLDLKVEELVNEPDECKSELKASE</sequence>
<organism evidence="1 2">
    <name type="scientific">Nephila pilipes</name>
    <name type="common">Giant wood spider</name>
    <name type="synonym">Nephila maculata</name>
    <dbReference type="NCBI Taxonomy" id="299642"/>
    <lineage>
        <taxon>Eukaryota</taxon>
        <taxon>Metazoa</taxon>
        <taxon>Ecdysozoa</taxon>
        <taxon>Arthropoda</taxon>
        <taxon>Chelicerata</taxon>
        <taxon>Arachnida</taxon>
        <taxon>Araneae</taxon>
        <taxon>Araneomorphae</taxon>
        <taxon>Entelegynae</taxon>
        <taxon>Araneoidea</taxon>
        <taxon>Nephilidae</taxon>
        <taxon>Nephila</taxon>
    </lineage>
</organism>
<protein>
    <submittedName>
        <fullName evidence="1">Uncharacterized protein</fullName>
    </submittedName>
</protein>
<accession>A0A8X6MPE7</accession>
<gene>
    <name evidence="1" type="ORF">NPIL_143621</name>
</gene>
<dbReference type="AlphaFoldDB" id="A0A8X6MPE7"/>
<reference evidence="1" key="1">
    <citation type="submission" date="2020-08" db="EMBL/GenBank/DDBJ databases">
        <title>Multicomponent nature underlies the extraordinary mechanical properties of spider dragline silk.</title>
        <authorList>
            <person name="Kono N."/>
            <person name="Nakamura H."/>
            <person name="Mori M."/>
            <person name="Yoshida Y."/>
            <person name="Ohtoshi R."/>
            <person name="Malay A.D."/>
            <person name="Moran D.A.P."/>
            <person name="Tomita M."/>
            <person name="Numata K."/>
            <person name="Arakawa K."/>
        </authorList>
    </citation>
    <scope>NUCLEOTIDE SEQUENCE</scope>
</reference>
<keyword evidence="2" id="KW-1185">Reference proteome</keyword>
<evidence type="ECO:0000313" key="2">
    <source>
        <dbReference type="Proteomes" id="UP000887013"/>
    </source>
</evidence>
<comment type="caution">
    <text evidence="1">The sequence shown here is derived from an EMBL/GenBank/DDBJ whole genome shotgun (WGS) entry which is preliminary data.</text>
</comment>